<proteinExistence type="predicted"/>
<evidence type="ECO:0000313" key="1">
    <source>
        <dbReference type="EMBL" id="KAK0156352.1"/>
    </source>
</evidence>
<gene>
    <name evidence="1" type="ORF">N1851_000349</name>
</gene>
<protein>
    <recommendedName>
        <fullName evidence="3">Reverse transcriptase</fullName>
    </recommendedName>
</protein>
<evidence type="ECO:0008006" key="3">
    <source>
        <dbReference type="Google" id="ProtNLM"/>
    </source>
</evidence>
<dbReference type="Proteomes" id="UP001174136">
    <property type="component" value="Unassembled WGS sequence"/>
</dbReference>
<accession>A0AA47PE00</accession>
<dbReference type="AlphaFoldDB" id="A0AA47PE00"/>
<name>A0AA47PE00_MERPO</name>
<comment type="caution">
    <text evidence="1">The sequence shown here is derived from an EMBL/GenBank/DDBJ whole genome shotgun (WGS) entry which is preliminary data.</text>
</comment>
<organism evidence="1 2">
    <name type="scientific">Merluccius polli</name>
    <name type="common">Benguela hake</name>
    <name type="synonym">Merluccius cadenati</name>
    <dbReference type="NCBI Taxonomy" id="89951"/>
    <lineage>
        <taxon>Eukaryota</taxon>
        <taxon>Metazoa</taxon>
        <taxon>Chordata</taxon>
        <taxon>Craniata</taxon>
        <taxon>Vertebrata</taxon>
        <taxon>Euteleostomi</taxon>
        <taxon>Actinopterygii</taxon>
        <taxon>Neopterygii</taxon>
        <taxon>Teleostei</taxon>
        <taxon>Neoteleostei</taxon>
        <taxon>Acanthomorphata</taxon>
        <taxon>Zeiogadaria</taxon>
        <taxon>Gadariae</taxon>
        <taxon>Gadiformes</taxon>
        <taxon>Gadoidei</taxon>
        <taxon>Merlucciidae</taxon>
        <taxon>Merluccius</taxon>
    </lineage>
</organism>
<reference evidence="1" key="1">
    <citation type="journal article" date="2023" name="Front. Mar. Sci.">
        <title>A new Merluccius polli reference genome to investigate the effects of global change in West African waters.</title>
        <authorList>
            <person name="Mateo J.L."/>
            <person name="Blanco-Fernandez C."/>
            <person name="Garcia-Vazquez E."/>
            <person name="Machado-Schiaffino G."/>
        </authorList>
    </citation>
    <scope>NUCLEOTIDE SEQUENCE</scope>
    <source>
        <strain evidence="1">C29</strain>
        <tissue evidence="1">Fin</tissue>
    </source>
</reference>
<dbReference type="PANTHER" id="PTHR33332">
    <property type="entry name" value="REVERSE TRANSCRIPTASE DOMAIN-CONTAINING PROTEIN"/>
    <property type="match status" value="1"/>
</dbReference>
<dbReference type="EMBL" id="JAOPHQ010000012">
    <property type="protein sequence ID" value="KAK0156352.1"/>
    <property type="molecule type" value="Genomic_DNA"/>
</dbReference>
<evidence type="ECO:0000313" key="2">
    <source>
        <dbReference type="Proteomes" id="UP001174136"/>
    </source>
</evidence>
<keyword evidence="2" id="KW-1185">Reference proteome</keyword>
<sequence>MIYPDFTEIPTRPQSTKACPKALCLDLGPIIRHHGLSFHCYADDTQLYLSTKPSTQLSPQSLSHIKSIAKSAFYHLKNIYRLRLSLSHSVTETLIHALITSCLDYCNNVLSGVPSKALDRLQYVQNSAARVVTRTKPWQHITPSLIQLHWLLVKSRISYKILLTYKSMPLPPSNYQSSFSTIPCPGICGPQTRVCSPPPHTNLRPFGDTAFRVAAPTLWTSLPHL</sequence>